<proteinExistence type="predicted"/>
<organism evidence="2 3">
    <name type="scientific">Helicobacter fennelliae</name>
    <dbReference type="NCBI Taxonomy" id="215"/>
    <lineage>
        <taxon>Bacteria</taxon>
        <taxon>Pseudomonadati</taxon>
        <taxon>Campylobacterota</taxon>
        <taxon>Epsilonproteobacteria</taxon>
        <taxon>Campylobacterales</taxon>
        <taxon>Helicobacteraceae</taxon>
        <taxon>Helicobacter</taxon>
    </lineage>
</organism>
<evidence type="ECO:0000313" key="2">
    <source>
        <dbReference type="EMBL" id="SQB98933.1"/>
    </source>
</evidence>
<dbReference type="InterPro" id="IPR027417">
    <property type="entry name" value="P-loop_NTPase"/>
</dbReference>
<dbReference type="Proteomes" id="UP000250166">
    <property type="component" value="Unassembled WGS sequence"/>
</dbReference>
<dbReference type="GO" id="GO:0004386">
    <property type="term" value="F:helicase activity"/>
    <property type="evidence" value="ECO:0007669"/>
    <property type="project" value="InterPro"/>
</dbReference>
<dbReference type="Pfam" id="PF13087">
    <property type="entry name" value="AAA_12"/>
    <property type="match status" value="1"/>
</dbReference>
<dbReference type="AlphaFoldDB" id="A0A2X3BE91"/>
<evidence type="ECO:0000259" key="1">
    <source>
        <dbReference type="PROSITE" id="PS51192"/>
    </source>
</evidence>
<dbReference type="SUPFAM" id="SSF52540">
    <property type="entry name" value="P-loop containing nucleoside triphosphate hydrolases"/>
    <property type="match status" value="1"/>
</dbReference>
<dbReference type="PANTHER" id="PTHR10887">
    <property type="entry name" value="DNA2/NAM7 HELICASE FAMILY"/>
    <property type="match status" value="1"/>
</dbReference>
<dbReference type="Pfam" id="PF13086">
    <property type="entry name" value="AAA_11"/>
    <property type="match status" value="1"/>
</dbReference>
<dbReference type="InterPro" id="IPR014001">
    <property type="entry name" value="Helicase_ATP-bd"/>
</dbReference>
<evidence type="ECO:0000313" key="3">
    <source>
        <dbReference type="Proteomes" id="UP000250166"/>
    </source>
</evidence>
<dbReference type="EMBL" id="UAWL01000006">
    <property type="protein sequence ID" value="SQB98933.1"/>
    <property type="molecule type" value="Genomic_DNA"/>
</dbReference>
<dbReference type="PROSITE" id="PS51192">
    <property type="entry name" value="HELICASE_ATP_BIND_1"/>
    <property type="match status" value="1"/>
</dbReference>
<gene>
    <name evidence="2" type="ORF">NCTC13102_01404</name>
</gene>
<dbReference type="InterPro" id="IPR045055">
    <property type="entry name" value="DNA2/NAM7-like"/>
</dbReference>
<dbReference type="RefSeq" id="WP_112058747.1">
    <property type="nucleotide sequence ID" value="NZ_UAWL01000006.1"/>
</dbReference>
<sequence>MTESQTQAFKSVLLNASRIYYEYLDSHHLGLEELKINSIAFIYDKTNEANYEMLLSVKATFVNADSLVLCFKDTFLEISEANGLELIDYDEKSQTFRIGFASSNLYKDFQKNQSQIKIFTDLKFLIKNLENFFLDSHSFQLPSLAAKKSHTLRESISDEQKEAILNILNHPLTYIWGPPGSGKTQVVLFESLLYYINHNQPVCVLAPTNNALEQILRALIRKFDELGLNREKLLRLGMPTNAFLESYIEVCDPQITQKKQKQSLFGAQNLKSRLNEALVIGMTIDGFIRRFKTLDVKFKHIFLDECAFTPLIKTATLCTQGIPLTLLGDHKQLMPICEMPQKEIHGDKAYANLFNLSSLFLEELFEEPITKDSAILSKTQFSPAIHKHTKISNLIKTHRYGNNLAKILDKHIYHNGLCGNQSQTQLLFVDCGRTPPADKTNLKEAQMVAKIYQQLKNEDIAIITPFVKQKKLLNECGIPYKFLWTIHGSQGQEFDSVIFSPVALHHHLTNSQNLNAAYALNVAISRIKKRLIIVCDYAYWIKFQNQFLSDILRESTPFFALNANNKNIQVVSL</sequence>
<dbReference type="InterPro" id="IPR041679">
    <property type="entry name" value="DNA2/NAM7-like_C"/>
</dbReference>
<dbReference type="PANTHER" id="PTHR10887:SF495">
    <property type="entry name" value="HELICASE SENATAXIN ISOFORM X1-RELATED"/>
    <property type="match status" value="1"/>
</dbReference>
<accession>A0A2X3BE91</accession>
<reference evidence="2 3" key="1">
    <citation type="submission" date="2018-06" db="EMBL/GenBank/DDBJ databases">
        <authorList>
            <consortium name="Pathogen Informatics"/>
            <person name="Doyle S."/>
        </authorList>
    </citation>
    <scope>NUCLEOTIDE SEQUENCE [LARGE SCALE GENOMIC DNA]</scope>
    <source>
        <strain evidence="2 3">NCTC13102</strain>
    </source>
</reference>
<name>A0A2X3BE91_9HELI</name>
<dbReference type="InterPro" id="IPR041677">
    <property type="entry name" value="DNA2/NAM7_AAA_11"/>
</dbReference>
<feature type="domain" description="Helicase ATP-binding" evidence="1">
    <location>
        <begin position="164"/>
        <end position="335"/>
    </location>
</feature>
<dbReference type="Gene3D" id="3.40.50.300">
    <property type="entry name" value="P-loop containing nucleotide triphosphate hydrolases"/>
    <property type="match status" value="2"/>
</dbReference>
<protein>
    <submittedName>
        <fullName evidence="2">AAA ATPase</fullName>
    </submittedName>
</protein>